<protein>
    <submittedName>
        <fullName evidence="4">RNA-directed DNA polymerase</fullName>
        <ecNumber evidence="4">2.7.7.49</ecNumber>
    </submittedName>
</protein>
<proteinExistence type="predicted"/>
<feature type="domain" description="Reverse transcriptase Ty1/copia-type" evidence="2">
    <location>
        <begin position="284"/>
        <end position="526"/>
    </location>
</feature>
<keyword evidence="5" id="KW-1185">Reference proteome</keyword>
<gene>
    <name evidence="4" type="ORF">HanXRQr2_Chr14g0625851</name>
</gene>
<dbReference type="Pfam" id="PF25597">
    <property type="entry name" value="SH3_retrovirus"/>
    <property type="match status" value="1"/>
</dbReference>
<comment type="caution">
    <text evidence="4">The sequence shown here is derived from an EMBL/GenBank/DDBJ whole genome shotgun (WGS) entry which is preliminary data.</text>
</comment>
<dbReference type="InterPro" id="IPR057670">
    <property type="entry name" value="SH3_retrovirus"/>
</dbReference>
<evidence type="ECO:0000259" key="2">
    <source>
        <dbReference type="Pfam" id="PF07727"/>
    </source>
</evidence>
<feature type="compositionally biased region" description="Polar residues" evidence="1">
    <location>
        <begin position="168"/>
        <end position="177"/>
    </location>
</feature>
<reference evidence="4" key="1">
    <citation type="journal article" date="2017" name="Nature">
        <title>The sunflower genome provides insights into oil metabolism, flowering and Asterid evolution.</title>
        <authorList>
            <person name="Badouin H."/>
            <person name="Gouzy J."/>
            <person name="Grassa C.J."/>
            <person name="Murat F."/>
            <person name="Staton S.E."/>
            <person name="Cottret L."/>
            <person name="Lelandais-Briere C."/>
            <person name="Owens G.L."/>
            <person name="Carrere S."/>
            <person name="Mayjonade B."/>
            <person name="Legrand L."/>
            <person name="Gill N."/>
            <person name="Kane N.C."/>
            <person name="Bowers J.E."/>
            <person name="Hubner S."/>
            <person name="Bellec A."/>
            <person name="Berard A."/>
            <person name="Berges H."/>
            <person name="Blanchet N."/>
            <person name="Boniface M.C."/>
            <person name="Brunel D."/>
            <person name="Catrice O."/>
            <person name="Chaidir N."/>
            <person name="Claudel C."/>
            <person name="Donnadieu C."/>
            <person name="Faraut T."/>
            <person name="Fievet G."/>
            <person name="Helmstetter N."/>
            <person name="King M."/>
            <person name="Knapp S.J."/>
            <person name="Lai Z."/>
            <person name="Le Paslier M.C."/>
            <person name="Lippi Y."/>
            <person name="Lorenzon L."/>
            <person name="Mandel J.R."/>
            <person name="Marage G."/>
            <person name="Marchand G."/>
            <person name="Marquand E."/>
            <person name="Bret-Mestries E."/>
            <person name="Morien E."/>
            <person name="Nambeesan S."/>
            <person name="Nguyen T."/>
            <person name="Pegot-Espagnet P."/>
            <person name="Pouilly N."/>
            <person name="Raftis F."/>
            <person name="Sallet E."/>
            <person name="Schiex T."/>
            <person name="Thomas J."/>
            <person name="Vandecasteele C."/>
            <person name="Vares D."/>
            <person name="Vear F."/>
            <person name="Vautrin S."/>
            <person name="Crespi M."/>
            <person name="Mangin B."/>
            <person name="Burke J.M."/>
            <person name="Salse J."/>
            <person name="Munos S."/>
            <person name="Vincourt P."/>
            <person name="Rieseberg L.H."/>
            <person name="Langlade N.B."/>
        </authorList>
    </citation>
    <scope>NUCLEOTIDE SEQUENCE</scope>
    <source>
        <tissue evidence="4">Leaves</tissue>
    </source>
</reference>
<dbReference type="InterPro" id="IPR043502">
    <property type="entry name" value="DNA/RNA_pol_sf"/>
</dbReference>
<name>A0A9K3E5U6_HELAN</name>
<keyword evidence="4" id="KW-0695">RNA-directed DNA polymerase</keyword>
<dbReference type="Pfam" id="PF07727">
    <property type="entry name" value="RVT_2"/>
    <property type="match status" value="1"/>
</dbReference>
<feature type="compositionally biased region" description="Polar residues" evidence="1">
    <location>
        <begin position="186"/>
        <end position="201"/>
    </location>
</feature>
<evidence type="ECO:0000313" key="5">
    <source>
        <dbReference type="Proteomes" id="UP000215914"/>
    </source>
</evidence>
<accession>A0A9K3E5U6</accession>
<keyword evidence="4" id="KW-0808">Transferase</keyword>
<evidence type="ECO:0000256" key="1">
    <source>
        <dbReference type="SAM" id="MobiDB-lite"/>
    </source>
</evidence>
<keyword evidence="4" id="KW-0548">Nucleotidyltransferase</keyword>
<evidence type="ECO:0000313" key="4">
    <source>
        <dbReference type="EMBL" id="KAF5767570.1"/>
    </source>
</evidence>
<dbReference type="PANTHER" id="PTHR43383">
    <property type="entry name" value="NODULIN 6"/>
    <property type="match status" value="1"/>
</dbReference>
<dbReference type="GO" id="GO:0003964">
    <property type="term" value="F:RNA-directed DNA polymerase activity"/>
    <property type="evidence" value="ECO:0007669"/>
    <property type="project" value="UniProtKB-KW"/>
</dbReference>
<dbReference type="AlphaFoldDB" id="A0A9K3E5U6"/>
<sequence length="576" mass="66154">MDYISVVMLLNLLRTPSSILNGKTPYELLFGFEPSLDHLRTFGCLCFSTILNNPDKFESHAEKCVFLGYSPFKKGYKLWSLDQRKILFSRDVKFYETIFPFKDNKLLNEDLSINDSFLNSLNFFNFFDSRQPDEPNGETPNDEERAFSEVVDIDQQPSTDHQAPDGMATSQQPQGTNEGAGEADNVETTNDNSSSPEGTNDPSEPIRRSTRSSSIPKKFNDFIIEGKVKYGMEKVVNYSKLSFENKCFTSCLNKSIEPRNLYEAKNDSNWVTAMNEEMEALNRNNTWTLVDLPEGRKPIGCKWVYKIKYKSIGEIERYKARLVAKGYSQKEGVDFDETFSPVVKMVTVRCLISLAVERNWPLFQLDINNAFLYGSLNEEVYMCLPEGFFSKHETKVCKLNKSLYGLKQAPRMWNEKLVSDLVEFDFIQSKCDHSLFIKSKNSVFIALLVYVDDIVITGNNSEEINKVKQLLNTSFSIKDLGLLKYFLGIEVFRNEQGVCLSQRKFCMDLLAEFGLSGCKAVSTPIEQHYTVMNFCKKDESVISNITNFQKLIGKLIYKFSFTNRFEIVKVFKRCPR</sequence>
<feature type="region of interest" description="Disordered" evidence="1">
    <location>
        <begin position="156"/>
        <end position="213"/>
    </location>
</feature>
<feature type="domain" description="Retroviral polymerase SH3-like" evidence="3">
    <location>
        <begin position="44"/>
        <end position="104"/>
    </location>
</feature>
<dbReference type="EC" id="2.7.7.49" evidence="4"/>
<dbReference type="PANTHER" id="PTHR43383:SF2">
    <property type="entry name" value="AMIDOHYDROLASE 2 FAMILY PROTEIN"/>
    <property type="match status" value="1"/>
</dbReference>
<dbReference type="SUPFAM" id="SSF56672">
    <property type="entry name" value="DNA/RNA polymerases"/>
    <property type="match status" value="1"/>
</dbReference>
<dbReference type="EMBL" id="MNCJ02000329">
    <property type="protein sequence ID" value="KAF5767570.1"/>
    <property type="molecule type" value="Genomic_DNA"/>
</dbReference>
<dbReference type="Gramene" id="mRNA:HanXRQr2_Chr14g0625851">
    <property type="protein sequence ID" value="mRNA:HanXRQr2_Chr14g0625851"/>
    <property type="gene ID" value="HanXRQr2_Chr14g0625851"/>
</dbReference>
<dbReference type="InterPro" id="IPR013103">
    <property type="entry name" value="RVT_2"/>
</dbReference>
<dbReference type="Proteomes" id="UP000215914">
    <property type="component" value="Unassembled WGS sequence"/>
</dbReference>
<organism evidence="4 5">
    <name type="scientific">Helianthus annuus</name>
    <name type="common">Common sunflower</name>
    <dbReference type="NCBI Taxonomy" id="4232"/>
    <lineage>
        <taxon>Eukaryota</taxon>
        <taxon>Viridiplantae</taxon>
        <taxon>Streptophyta</taxon>
        <taxon>Embryophyta</taxon>
        <taxon>Tracheophyta</taxon>
        <taxon>Spermatophyta</taxon>
        <taxon>Magnoliopsida</taxon>
        <taxon>eudicotyledons</taxon>
        <taxon>Gunneridae</taxon>
        <taxon>Pentapetalae</taxon>
        <taxon>asterids</taxon>
        <taxon>campanulids</taxon>
        <taxon>Asterales</taxon>
        <taxon>Asteraceae</taxon>
        <taxon>Asteroideae</taxon>
        <taxon>Heliantheae alliance</taxon>
        <taxon>Heliantheae</taxon>
        <taxon>Helianthus</taxon>
    </lineage>
</organism>
<reference evidence="4" key="2">
    <citation type="submission" date="2020-06" db="EMBL/GenBank/DDBJ databases">
        <title>Helianthus annuus Genome sequencing and assembly Release 2.</title>
        <authorList>
            <person name="Gouzy J."/>
            <person name="Langlade N."/>
            <person name="Munos S."/>
        </authorList>
    </citation>
    <scope>NUCLEOTIDE SEQUENCE</scope>
    <source>
        <tissue evidence="4">Leaves</tissue>
    </source>
</reference>
<evidence type="ECO:0000259" key="3">
    <source>
        <dbReference type="Pfam" id="PF25597"/>
    </source>
</evidence>